<gene>
    <name evidence="2" type="ORF">GCM10009716_28850</name>
</gene>
<protein>
    <recommendedName>
        <fullName evidence="4">Nucleopolyhedrovirus P10 family protein</fullName>
    </recommendedName>
</protein>
<evidence type="ECO:0000256" key="1">
    <source>
        <dbReference type="SAM" id="MobiDB-lite"/>
    </source>
</evidence>
<feature type="region of interest" description="Disordered" evidence="1">
    <location>
        <begin position="210"/>
        <end position="230"/>
    </location>
</feature>
<name>A0ABN2PCG1_9ACTN</name>
<sequence>MSSDSLLRAVRRQLALGRLLPLGPPADSSWIAERAAVSVLRHLARELPGIRVDALRLGPDPDAASAGRWEPGPPDGGTGGRAAAPMGAVTGGPLRIEASFAATAAQPLPARAQQLRTVLNRGAADRLGLDVARVDLVVTGLLEEGEDAGPESAHDGRGGAPVSGPDGHRPPVLTSGGSGTPPGRGADGTVRRGSLTAAVTAGVLGVPGVMRPEERADGTGADVSVSDTRQPPARHVGLRLVVDGHRRVPEVVRQARAAAVRRAGPGAPGPLSVSVVVTEAVTTDAVAPGRPGARSGPG</sequence>
<reference evidence="2 3" key="1">
    <citation type="journal article" date="2019" name="Int. J. Syst. Evol. Microbiol.">
        <title>The Global Catalogue of Microorganisms (GCM) 10K type strain sequencing project: providing services to taxonomists for standard genome sequencing and annotation.</title>
        <authorList>
            <consortium name="The Broad Institute Genomics Platform"/>
            <consortium name="The Broad Institute Genome Sequencing Center for Infectious Disease"/>
            <person name="Wu L."/>
            <person name="Ma J."/>
        </authorList>
    </citation>
    <scope>NUCLEOTIDE SEQUENCE [LARGE SCALE GENOMIC DNA]</scope>
    <source>
        <strain evidence="2 3">JCM 13581</strain>
    </source>
</reference>
<comment type="caution">
    <text evidence="2">The sequence shown here is derived from an EMBL/GenBank/DDBJ whole genome shotgun (WGS) entry which is preliminary data.</text>
</comment>
<dbReference type="EMBL" id="BAAAMJ010000030">
    <property type="protein sequence ID" value="GAA1918201.1"/>
    <property type="molecule type" value="Genomic_DNA"/>
</dbReference>
<evidence type="ECO:0000313" key="3">
    <source>
        <dbReference type="Proteomes" id="UP001501303"/>
    </source>
</evidence>
<accession>A0ABN2PCG1</accession>
<evidence type="ECO:0000313" key="2">
    <source>
        <dbReference type="EMBL" id="GAA1918201.1"/>
    </source>
</evidence>
<evidence type="ECO:0008006" key="4">
    <source>
        <dbReference type="Google" id="ProtNLM"/>
    </source>
</evidence>
<dbReference type="RefSeq" id="WP_344262269.1">
    <property type="nucleotide sequence ID" value="NZ_BAAAMJ010000030.1"/>
</dbReference>
<dbReference type="Proteomes" id="UP001501303">
    <property type="component" value="Unassembled WGS sequence"/>
</dbReference>
<feature type="region of interest" description="Disordered" evidence="1">
    <location>
        <begin position="61"/>
        <end position="81"/>
    </location>
</feature>
<organism evidence="2 3">
    <name type="scientific">Streptomyces sodiiphilus</name>
    <dbReference type="NCBI Taxonomy" id="226217"/>
    <lineage>
        <taxon>Bacteria</taxon>
        <taxon>Bacillati</taxon>
        <taxon>Actinomycetota</taxon>
        <taxon>Actinomycetes</taxon>
        <taxon>Kitasatosporales</taxon>
        <taxon>Streptomycetaceae</taxon>
        <taxon>Streptomyces</taxon>
    </lineage>
</organism>
<feature type="region of interest" description="Disordered" evidence="1">
    <location>
        <begin position="145"/>
        <end position="190"/>
    </location>
</feature>
<feature type="compositionally biased region" description="Gly residues" evidence="1">
    <location>
        <begin position="176"/>
        <end position="186"/>
    </location>
</feature>
<proteinExistence type="predicted"/>
<keyword evidence="3" id="KW-1185">Reference proteome</keyword>